<evidence type="ECO:0000259" key="2">
    <source>
        <dbReference type="Pfam" id="PF10030"/>
    </source>
</evidence>
<dbReference type="Proteomes" id="UP000247409">
    <property type="component" value="Unassembled WGS sequence"/>
</dbReference>
<keyword evidence="1" id="KW-0732">Signal</keyword>
<reference evidence="3 4" key="1">
    <citation type="journal article" date="2018" name="Mol. Biol. Evol.">
        <title>Analysis of the draft genome of the red seaweed Gracilariopsis chorda provides insights into genome size evolution in Rhodophyta.</title>
        <authorList>
            <person name="Lee J."/>
            <person name="Yang E.C."/>
            <person name="Graf L."/>
            <person name="Yang J.H."/>
            <person name="Qiu H."/>
            <person name="Zel Zion U."/>
            <person name="Chan C.X."/>
            <person name="Stephens T.G."/>
            <person name="Weber A.P.M."/>
            <person name="Boo G.H."/>
            <person name="Boo S.M."/>
            <person name="Kim K.M."/>
            <person name="Shin Y."/>
            <person name="Jung M."/>
            <person name="Lee S.J."/>
            <person name="Yim H.S."/>
            <person name="Lee J.H."/>
            <person name="Bhattacharya D."/>
            <person name="Yoon H.S."/>
        </authorList>
    </citation>
    <scope>NUCLEOTIDE SEQUENCE [LARGE SCALE GENOMIC DNA]</scope>
    <source>
        <strain evidence="3 4">SKKU-2015</strain>
        <tissue evidence="3">Whole body</tissue>
    </source>
</reference>
<dbReference type="AlphaFoldDB" id="A0A2V3J3P7"/>
<gene>
    <name evidence="3" type="ORF">BWQ96_01469</name>
</gene>
<sequence>MSSPLTFFLSILLLHIAFAANYCGTSFGDARKCQTSCPRGLDGECPGSERCFASVTCSSTPTTAPGPATGFAADIVSTTNAEYNTYGNLHECFSPTMARRVGDYWDELGLNLDGCDRNVPWSAAFISYMVREAGGGTNFRYSSAHRDYIHDAFAGGRGLYNSVSNIDSSTVRTGDLACSGRGRIGSWDYSDFLTWYNNGGTSHDTIPTHCDIVVAVSGSTITVIGGNVSQRVTRNTVSKTTYAVLLPVTR</sequence>
<dbReference type="EMBL" id="NBIV01000012">
    <property type="protein sequence ID" value="PXF48617.1"/>
    <property type="molecule type" value="Genomic_DNA"/>
</dbReference>
<feature type="chain" id="PRO_5015853949" description="DUF2272 domain-containing protein" evidence="1">
    <location>
        <begin position="20"/>
        <end position="250"/>
    </location>
</feature>
<name>A0A2V3J3P7_9FLOR</name>
<dbReference type="InterPro" id="IPR019262">
    <property type="entry name" value="DUF2272"/>
</dbReference>
<evidence type="ECO:0000256" key="1">
    <source>
        <dbReference type="SAM" id="SignalP"/>
    </source>
</evidence>
<accession>A0A2V3J3P7</accession>
<feature type="domain" description="DUF2272" evidence="2">
    <location>
        <begin position="109"/>
        <end position="240"/>
    </location>
</feature>
<organism evidence="3 4">
    <name type="scientific">Gracilariopsis chorda</name>
    <dbReference type="NCBI Taxonomy" id="448386"/>
    <lineage>
        <taxon>Eukaryota</taxon>
        <taxon>Rhodophyta</taxon>
        <taxon>Florideophyceae</taxon>
        <taxon>Rhodymeniophycidae</taxon>
        <taxon>Gracilariales</taxon>
        <taxon>Gracilariaceae</taxon>
        <taxon>Gracilariopsis</taxon>
    </lineage>
</organism>
<proteinExistence type="predicted"/>
<feature type="signal peptide" evidence="1">
    <location>
        <begin position="1"/>
        <end position="19"/>
    </location>
</feature>
<evidence type="ECO:0000313" key="3">
    <source>
        <dbReference type="EMBL" id="PXF48617.1"/>
    </source>
</evidence>
<comment type="caution">
    <text evidence="3">The sequence shown here is derived from an EMBL/GenBank/DDBJ whole genome shotgun (WGS) entry which is preliminary data.</text>
</comment>
<evidence type="ECO:0000313" key="4">
    <source>
        <dbReference type="Proteomes" id="UP000247409"/>
    </source>
</evidence>
<keyword evidence="4" id="KW-1185">Reference proteome</keyword>
<dbReference type="Pfam" id="PF10030">
    <property type="entry name" value="DUF2272"/>
    <property type="match status" value="1"/>
</dbReference>
<protein>
    <recommendedName>
        <fullName evidence="2">DUF2272 domain-containing protein</fullName>
    </recommendedName>
</protein>